<comment type="caution">
    <text evidence="2">The sequence shown here is derived from an EMBL/GenBank/DDBJ whole genome shotgun (WGS) entry which is preliminary data.</text>
</comment>
<feature type="region of interest" description="Disordered" evidence="1">
    <location>
        <begin position="65"/>
        <end position="84"/>
    </location>
</feature>
<dbReference type="EMBL" id="JASJQH010007791">
    <property type="protein sequence ID" value="KAK9701674.1"/>
    <property type="molecule type" value="Genomic_DNA"/>
</dbReference>
<dbReference type="Proteomes" id="UP001479436">
    <property type="component" value="Unassembled WGS sequence"/>
</dbReference>
<feature type="region of interest" description="Disordered" evidence="1">
    <location>
        <begin position="29"/>
        <end position="48"/>
    </location>
</feature>
<accession>A0ABR2VUG2</accession>
<evidence type="ECO:0000313" key="3">
    <source>
        <dbReference type="Proteomes" id="UP001479436"/>
    </source>
</evidence>
<evidence type="ECO:0000256" key="1">
    <source>
        <dbReference type="SAM" id="MobiDB-lite"/>
    </source>
</evidence>
<protein>
    <submittedName>
        <fullName evidence="2">Uncharacterized protein</fullName>
    </submittedName>
</protein>
<sequence>MDPLSPLNLTREEYSDLGQQLNNALISPMSPTHEQLDTTSNNNPAEKTSLSLFTNLPSENSSVNLNSPTIFSNPNLTSQTSIRSTNSTTILSPNLENPSGEHKLSSPKYLEVPNLTSSTLFYDIPNNDPLTDMLTRHATTDHRRRSLSVKKPFDNREDLEAVYEMMVRDGAAPLHI</sequence>
<keyword evidence="3" id="KW-1185">Reference proteome</keyword>
<gene>
    <name evidence="2" type="ORF">K7432_011612</name>
</gene>
<name>A0ABR2VUG2_9FUNG</name>
<reference evidence="2 3" key="1">
    <citation type="submission" date="2023-04" db="EMBL/GenBank/DDBJ databases">
        <title>Genome of Basidiobolus ranarum AG-B5.</title>
        <authorList>
            <person name="Stajich J.E."/>
            <person name="Carter-House D."/>
            <person name="Gryganskyi A."/>
        </authorList>
    </citation>
    <scope>NUCLEOTIDE SEQUENCE [LARGE SCALE GENOMIC DNA]</scope>
    <source>
        <strain evidence="2 3">AG-B5</strain>
    </source>
</reference>
<evidence type="ECO:0000313" key="2">
    <source>
        <dbReference type="EMBL" id="KAK9701674.1"/>
    </source>
</evidence>
<organism evidence="2 3">
    <name type="scientific">Basidiobolus ranarum</name>
    <dbReference type="NCBI Taxonomy" id="34480"/>
    <lineage>
        <taxon>Eukaryota</taxon>
        <taxon>Fungi</taxon>
        <taxon>Fungi incertae sedis</taxon>
        <taxon>Zoopagomycota</taxon>
        <taxon>Entomophthoromycotina</taxon>
        <taxon>Basidiobolomycetes</taxon>
        <taxon>Basidiobolales</taxon>
        <taxon>Basidiobolaceae</taxon>
        <taxon>Basidiobolus</taxon>
    </lineage>
</organism>
<proteinExistence type="predicted"/>